<accession>A0AAV4H9U0</accession>
<dbReference type="Proteomes" id="UP000762676">
    <property type="component" value="Unassembled WGS sequence"/>
</dbReference>
<sequence>MVFERVVSTPNPQMSHEVLYIGSAVPLETSVGLEAVQQPLRARYPVDNDETIQGVLSTVVIVPEGIQLRFQGEDSPPILFLFSSLSMCAAVRCVKVTDSSTGQTSPRFVPLASPQAGGVNSSKPAIFTAITRRTKGRQVLECHGFVTNTPKDALDLVQWTCSMDRRSKTSGVTTGHSGVNNFGQGIASPSAQRFDGDMSFRASDTSSIPDFPIQIKPADNFVTHVNAAPAGPLPEHSSKDGYFYSTKNTQVKRYSLQRFHGSSGVDDTPSLIGPGADQFMRRPASAYASSHVSAPASHHHHHYHLHASQQHQHKHFEPVMYPPPPPPGMIYPVGGRPVPPPMMAPMRAMRPPLMRPVYVVPPPPPYINQRSPRFFSPPPGLRARPVPMYLVPPGEMPATLPRPVRTGRRGSRGSSHSSTDHSSSPSPARVNGKANGGKKHHAQERGASSDGSSSRPQTPPTDYEGAARGPRVSRRDDFLMRERNGFATLPPPGAGVYMMPPYSFYPPPPGAYQRARSQPPVDRKSKKKEKKSKKSHKKLSRKSSAKNGGSRHQHDMYESTDSVGGYQSEMLTGSKANTENRKPRDFMRMENQFQHERAFSKSLAEETRKSTGGELSTMNNAYSLTDIGHTDGVPGTTGREGQVARDGEGFPHLY</sequence>
<feature type="compositionally biased region" description="Basic and acidic residues" evidence="1">
    <location>
        <begin position="597"/>
        <end position="611"/>
    </location>
</feature>
<feature type="compositionally biased region" description="Basic and acidic residues" evidence="1">
    <location>
        <begin position="473"/>
        <end position="484"/>
    </location>
</feature>
<feature type="compositionally biased region" description="Polar residues" evidence="1">
    <location>
        <begin position="613"/>
        <end position="623"/>
    </location>
</feature>
<proteinExistence type="predicted"/>
<keyword evidence="3" id="KW-1185">Reference proteome</keyword>
<comment type="caution">
    <text evidence="2">The sequence shown here is derived from an EMBL/GenBank/DDBJ whole genome shotgun (WGS) entry which is preliminary data.</text>
</comment>
<protein>
    <submittedName>
        <fullName evidence="2">Serine/arginine repetitive matrix protein 1-like</fullName>
    </submittedName>
</protein>
<evidence type="ECO:0000313" key="3">
    <source>
        <dbReference type="Proteomes" id="UP000762676"/>
    </source>
</evidence>
<dbReference type="AlphaFoldDB" id="A0AAV4H9U0"/>
<feature type="region of interest" description="Disordered" evidence="1">
    <location>
        <begin position="292"/>
        <end position="312"/>
    </location>
</feature>
<organism evidence="2 3">
    <name type="scientific">Elysia marginata</name>
    <dbReference type="NCBI Taxonomy" id="1093978"/>
    <lineage>
        <taxon>Eukaryota</taxon>
        <taxon>Metazoa</taxon>
        <taxon>Spiralia</taxon>
        <taxon>Lophotrochozoa</taxon>
        <taxon>Mollusca</taxon>
        <taxon>Gastropoda</taxon>
        <taxon>Heterobranchia</taxon>
        <taxon>Euthyneura</taxon>
        <taxon>Panpulmonata</taxon>
        <taxon>Sacoglossa</taxon>
        <taxon>Placobranchoidea</taxon>
        <taxon>Plakobranchidae</taxon>
        <taxon>Elysia</taxon>
    </lineage>
</organism>
<feature type="region of interest" description="Disordered" evidence="1">
    <location>
        <begin position="392"/>
        <end position="495"/>
    </location>
</feature>
<dbReference type="PANTHER" id="PTHR21219">
    <property type="entry name" value="FI19613P1"/>
    <property type="match status" value="1"/>
</dbReference>
<reference evidence="2 3" key="1">
    <citation type="journal article" date="2021" name="Elife">
        <title>Chloroplast acquisition without the gene transfer in kleptoplastic sea slugs, Plakobranchus ocellatus.</title>
        <authorList>
            <person name="Maeda T."/>
            <person name="Takahashi S."/>
            <person name="Yoshida T."/>
            <person name="Shimamura S."/>
            <person name="Takaki Y."/>
            <person name="Nagai Y."/>
            <person name="Toyoda A."/>
            <person name="Suzuki Y."/>
            <person name="Arimoto A."/>
            <person name="Ishii H."/>
            <person name="Satoh N."/>
            <person name="Nishiyama T."/>
            <person name="Hasebe M."/>
            <person name="Maruyama T."/>
            <person name="Minagawa J."/>
            <person name="Obokata J."/>
            <person name="Shigenobu S."/>
        </authorList>
    </citation>
    <scope>NUCLEOTIDE SEQUENCE [LARGE SCALE GENOMIC DNA]</scope>
</reference>
<gene>
    <name evidence="2" type="ORF">ElyMa_004410700</name>
</gene>
<name>A0AAV4H9U0_9GAST</name>
<feature type="compositionally biased region" description="Basic and acidic residues" evidence="1">
    <location>
        <begin position="642"/>
        <end position="654"/>
    </location>
</feature>
<dbReference type="PANTHER" id="PTHR21219:SF3">
    <property type="entry name" value="FI19613P1"/>
    <property type="match status" value="1"/>
</dbReference>
<evidence type="ECO:0000313" key="2">
    <source>
        <dbReference type="EMBL" id="GFR94708.1"/>
    </source>
</evidence>
<dbReference type="EMBL" id="BMAT01008896">
    <property type="protein sequence ID" value="GFR94708.1"/>
    <property type="molecule type" value="Genomic_DNA"/>
</dbReference>
<feature type="compositionally biased region" description="Basic residues" evidence="1">
    <location>
        <begin position="524"/>
        <end position="544"/>
    </location>
</feature>
<evidence type="ECO:0000256" key="1">
    <source>
        <dbReference type="SAM" id="MobiDB-lite"/>
    </source>
</evidence>
<feature type="region of interest" description="Disordered" evidence="1">
    <location>
        <begin position="508"/>
        <end position="585"/>
    </location>
</feature>
<feature type="compositionally biased region" description="Low complexity" evidence="1">
    <location>
        <begin position="412"/>
        <end position="427"/>
    </location>
</feature>
<feature type="region of interest" description="Disordered" evidence="1">
    <location>
        <begin position="597"/>
        <end position="654"/>
    </location>
</feature>